<dbReference type="Pfam" id="PF25547">
    <property type="entry name" value="WXG100_2"/>
    <property type="match status" value="1"/>
</dbReference>
<keyword evidence="2" id="KW-0812">Transmembrane</keyword>
<feature type="transmembrane region" description="Helical" evidence="2">
    <location>
        <begin position="111"/>
        <end position="134"/>
    </location>
</feature>
<keyword evidence="2" id="KW-1133">Transmembrane helix</keyword>
<dbReference type="RefSeq" id="WP_233731536.1">
    <property type="nucleotide sequence ID" value="NZ_JAJVCN010000004.1"/>
</dbReference>
<dbReference type="Proteomes" id="UP001521150">
    <property type="component" value="Unassembled WGS sequence"/>
</dbReference>
<evidence type="ECO:0000256" key="1">
    <source>
        <dbReference type="SAM" id="MobiDB-lite"/>
    </source>
</evidence>
<evidence type="ECO:0000259" key="3">
    <source>
        <dbReference type="Pfam" id="PF25547"/>
    </source>
</evidence>
<evidence type="ECO:0000256" key="2">
    <source>
        <dbReference type="SAM" id="Phobius"/>
    </source>
</evidence>
<protein>
    <recommendedName>
        <fullName evidence="3">Outer membrane channel protein CpnT-like N-terminal domain-containing protein</fullName>
    </recommendedName>
</protein>
<feature type="region of interest" description="Disordered" evidence="1">
    <location>
        <begin position="302"/>
        <end position="342"/>
    </location>
</feature>
<reference evidence="4 6" key="1">
    <citation type="submission" date="2021-12" db="EMBL/GenBank/DDBJ databases">
        <title>Genome sequence of Kibdelosporangium philippinense ATCC 49844.</title>
        <authorList>
            <person name="Fedorov E.A."/>
            <person name="Omeragic M."/>
            <person name="Shalygina K.F."/>
            <person name="Maclea K.S."/>
        </authorList>
    </citation>
    <scope>NUCLEOTIDE SEQUENCE [LARGE SCALE GENOMIC DNA]</scope>
    <source>
        <strain evidence="4 6">ATCC 49844</strain>
    </source>
</reference>
<name>A0ABS8ZQM7_9PSEU</name>
<comment type="caution">
    <text evidence="4">The sequence shown here is derived from an EMBL/GenBank/DDBJ whole genome shotgun (WGS) entry which is preliminary data.</text>
</comment>
<dbReference type="EMBL" id="JAJVCN010000004">
    <property type="protein sequence ID" value="MCE7010058.1"/>
    <property type="molecule type" value="Genomic_DNA"/>
</dbReference>
<keyword evidence="2" id="KW-0472">Membrane</keyword>
<accession>A0ABS8ZQM7</accession>
<keyword evidence="6" id="KW-1185">Reference proteome</keyword>
<evidence type="ECO:0000313" key="5">
    <source>
        <dbReference type="EMBL" id="MCE7011695.1"/>
    </source>
</evidence>
<evidence type="ECO:0000313" key="6">
    <source>
        <dbReference type="Proteomes" id="UP001521150"/>
    </source>
</evidence>
<evidence type="ECO:0000313" key="4">
    <source>
        <dbReference type="EMBL" id="MCE7010058.1"/>
    </source>
</evidence>
<organism evidence="4 6">
    <name type="scientific">Kibdelosporangium philippinense</name>
    <dbReference type="NCBI Taxonomy" id="211113"/>
    <lineage>
        <taxon>Bacteria</taxon>
        <taxon>Bacillati</taxon>
        <taxon>Actinomycetota</taxon>
        <taxon>Actinomycetes</taxon>
        <taxon>Pseudonocardiales</taxon>
        <taxon>Pseudonocardiaceae</taxon>
        <taxon>Kibdelosporangium</taxon>
    </lineage>
</organism>
<sequence length="354" mass="36980">MAAQEVPDAVQGLLAVVVGNNWPEYNAADLQAMASQWRAAGEHVAGVIAQIEAGAAHVERGLTGTAYEAFRGFIAPLIEPGGQLDVLRQVCFALADALEAMLLEGDLLRKIIIILLVILLIELMADAIAAWFTFGTTSATSATRQLATRAQVFTWIRRAITRLVTHCANSVLAQVGVTFFAQLIQYWEGKRDRIDGQHIRAAAINGAVGGAVGFGMGGLGSLAKIGGTPNSWKGAATSFAVNAPANVGWGAATGAAEAAAQDAATGLTGDEVYGAQNGAFNGVKGGLHTSFNPGNKLSITPGDHLNNALNKPFDTPPPRPHRTETDPPRLETGPPEDWDAWGASTTQAILDAGR</sequence>
<gene>
    <name evidence="4" type="ORF">LWC34_45730</name>
    <name evidence="5" type="ORF">LWC34_54120</name>
</gene>
<proteinExistence type="predicted"/>
<dbReference type="EMBL" id="JAJVCN010000005">
    <property type="protein sequence ID" value="MCE7011695.1"/>
    <property type="molecule type" value="Genomic_DNA"/>
</dbReference>
<dbReference type="InterPro" id="IPR057746">
    <property type="entry name" value="CpnT-like_N"/>
</dbReference>
<feature type="domain" description="Outer membrane channel protein CpnT-like N-terminal" evidence="3">
    <location>
        <begin position="6"/>
        <end position="149"/>
    </location>
</feature>